<evidence type="ECO:0000313" key="4">
    <source>
        <dbReference type="Proteomes" id="UP001500665"/>
    </source>
</evidence>
<evidence type="ECO:0000259" key="2">
    <source>
        <dbReference type="Pfam" id="PF23359"/>
    </source>
</evidence>
<protein>
    <recommendedName>
        <fullName evidence="2">Lsr2 DNA-binding domain-containing protein</fullName>
    </recommendedName>
</protein>
<evidence type="ECO:0000313" key="3">
    <source>
        <dbReference type="EMBL" id="GAA0943676.1"/>
    </source>
</evidence>
<sequence>MSLIDDYAWWAAFPVDFYGLALFQLPPEVVLERLHATDEDQADGFRALVDHFHAYLEATPDRYLSDFMPAGIVEATGTDGPWTLLFELGGLMSAADFTAASEGSMVMAHYLNGAGDPGFAWYVDRELRTAFQSLGGPRYGAEPAALDAALAHLGLPDASGPLAALWGSGELALIEKLSGLRVTEEFLRGSRYRTVLIPMDDEARRRGPFRRTASEESEIRDWARGIGIKVNEHGAIPASIIEMYEAVH</sequence>
<dbReference type="InterPro" id="IPR055370">
    <property type="entry name" value="Lsr2_DNA-bd"/>
</dbReference>
<comment type="caution">
    <text evidence="3">The sequence shown here is derived from an EMBL/GenBank/DDBJ whole genome shotgun (WGS) entry which is preliminary data.</text>
</comment>
<organism evidence="3 4">
    <name type="scientific">Actinocorallia libanotica</name>
    <dbReference type="NCBI Taxonomy" id="46162"/>
    <lineage>
        <taxon>Bacteria</taxon>
        <taxon>Bacillati</taxon>
        <taxon>Actinomycetota</taxon>
        <taxon>Actinomycetes</taxon>
        <taxon>Streptosporangiales</taxon>
        <taxon>Thermomonosporaceae</taxon>
        <taxon>Actinocorallia</taxon>
    </lineage>
</organism>
<feature type="domain" description="Lsr2 DNA-binding" evidence="2">
    <location>
        <begin position="215"/>
        <end position="246"/>
    </location>
</feature>
<keyword evidence="4" id="KW-1185">Reference proteome</keyword>
<accession>A0ABN1QK08</accession>
<dbReference type="Gene3D" id="4.10.320.10">
    <property type="entry name" value="E3-binding domain"/>
    <property type="match status" value="1"/>
</dbReference>
<proteinExistence type="predicted"/>
<gene>
    <name evidence="3" type="ORF">GCM10009550_15840</name>
</gene>
<name>A0ABN1QK08_9ACTN</name>
<dbReference type="InterPro" id="IPR036625">
    <property type="entry name" value="E3-bd_dom_sf"/>
</dbReference>
<reference evidence="3 4" key="1">
    <citation type="journal article" date="2019" name="Int. J. Syst. Evol. Microbiol.">
        <title>The Global Catalogue of Microorganisms (GCM) 10K type strain sequencing project: providing services to taxonomists for standard genome sequencing and annotation.</title>
        <authorList>
            <consortium name="The Broad Institute Genomics Platform"/>
            <consortium name="The Broad Institute Genome Sequencing Center for Infectious Disease"/>
            <person name="Wu L."/>
            <person name="Ma J."/>
        </authorList>
    </citation>
    <scope>NUCLEOTIDE SEQUENCE [LARGE SCALE GENOMIC DNA]</scope>
    <source>
        <strain evidence="3 4">JCM 10696</strain>
    </source>
</reference>
<dbReference type="EMBL" id="BAAAHH010000004">
    <property type="protein sequence ID" value="GAA0943676.1"/>
    <property type="molecule type" value="Genomic_DNA"/>
</dbReference>
<dbReference type="Proteomes" id="UP001500665">
    <property type="component" value="Unassembled WGS sequence"/>
</dbReference>
<keyword evidence="1" id="KW-0238">DNA-binding</keyword>
<evidence type="ECO:0000256" key="1">
    <source>
        <dbReference type="ARBA" id="ARBA00023125"/>
    </source>
</evidence>
<dbReference type="Pfam" id="PF20062">
    <property type="entry name" value="DUF6461"/>
    <property type="match status" value="1"/>
</dbReference>
<dbReference type="InterPro" id="IPR045592">
    <property type="entry name" value="DUF6461"/>
</dbReference>
<dbReference type="Pfam" id="PF23359">
    <property type="entry name" value="Lsr2_DNA-bd"/>
    <property type="match status" value="1"/>
</dbReference>